<evidence type="ECO:0000256" key="1">
    <source>
        <dbReference type="SAM" id="SignalP"/>
    </source>
</evidence>
<protein>
    <submittedName>
        <fullName evidence="2">Putative secreted protein</fullName>
    </submittedName>
</protein>
<organism evidence="2">
    <name type="scientific">Panstrongylus lignarius</name>
    <dbReference type="NCBI Taxonomy" id="156445"/>
    <lineage>
        <taxon>Eukaryota</taxon>
        <taxon>Metazoa</taxon>
        <taxon>Ecdysozoa</taxon>
        <taxon>Arthropoda</taxon>
        <taxon>Hexapoda</taxon>
        <taxon>Insecta</taxon>
        <taxon>Pterygota</taxon>
        <taxon>Neoptera</taxon>
        <taxon>Paraneoptera</taxon>
        <taxon>Hemiptera</taxon>
        <taxon>Heteroptera</taxon>
        <taxon>Panheteroptera</taxon>
        <taxon>Cimicomorpha</taxon>
        <taxon>Reduviidae</taxon>
        <taxon>Triatominae</taxon>
        <taxon>Panstrongylus</taxon>
    </lineage>
</organism>
<dbReference type="EMBL" id="GFTR01003462">
    <property type="protein sequence ID" value="JAW12964.1"/>
    <property type="molecule type" value="Transcribed_RNA"/>
</dbReference>
<name>A0A224XPF3_9HEMI</name>
<proteinExistence type="predicted"/>
<sequence>MKNFIILFCALVLAQGLKVEDRDQFEQEVEKVLVPLMKEYAELNNLIEEVKQHQQTQGMSSLALTEMLARVPPNCFPTDTPFIEAWDQEGCQKLHTTLKKALDLGETVTDWALKTGLTVVKEIYHIVRCGNVNAVKAMQCVTKKINDIRYTINANKPVALHYKDEVVAMVKELKADFKQCLGVQKKTQAIAEQIVFQAQLCDNMKP</sequence>
<dbReference type="AlphaFoldDB" id="A0A224XPF3"/>
<evidence type="ECO:0000313" key="2">
    <source>
        <dbReference type="EMBL" id="JAW12964.1"/>
    </source>
</evidence>
<feature type="signal peptide" evidence="1">
    <location>
        <begin position="1"/>
        <end position="16"/>
    </location>
</feature>
<feature type="chain" id="PRO_5013211446" evidence="1">
    <location>
        <begin position="17"/>
        <end position="206"/>
    </location>
</feature>
<accession>A0A224XPF3</accession>
<reference evidence="2" key="1">
    <citation type="journal article" date="2018" name="PLoS Negl. Trop. Dis.">
        <title>An insight into the salivary gland and fat body transcriptome of Panstrongylus lignarius (Hemiptera: Heteroptera), the main vector of Chagas disease in Peru.</title>
        <authorList>
            <person name="Nevoa J.C."/>
            <person name="Mendes M.T."/>
            <person name="da Silva M.V."/>
            <person name="Soares S.C."/>
            <person name="Oliveira C.J.F."/>
            <person name="Ribeiro J.M.C."/>
        </authorList>
    </citation>
    <scope>NUCLEOTIDE SEQUENCE</scope>
</reference>
<keyword evidence="1" id="KW-0732">Signal</keyword>